<protein>
    <submittedName>
        <fullName evidence="1">1671_t:CDS:1</fullName>
    </submittedName>
</protein>
<reference evidence="1" key="1">
    <citation type="submission" date="2021-06" db="EMBL/GenBank/DDBJ databases">
        <authorList>
            <person name="Kallberg Y."/>
            <person name="Tangrot J."/>
            <person name="Rosling A."/>
        </authorList>
    </citation>
    <scope>NUCLEOTIDE SEQUENCE</scope>
    <source>
        <strain evidence="1">BR232B</strain>
    </source>
</reference>
<evidence type="ECO:0000313" key="1">
    <source>
        <dbReference type="EMBL" id="CAG8605750.1"/>
    </source>
</evidence>
<organism evidence="1 2">
    <name type="scientific">Paraglomus brasilianum</name>
    <dbReference type="NCBI Taxonomy" id="144538"/>
    <lineage>
        <taxon>Eukaryota</taxon>
        <taxon>Fungi</taxon>
        <taxon>Fungi incertae sedis</taxon>
        <taxon>Mucoromycota</taxon>
        <taxon>Glomeromycotina</taxon>
        <taxon>Glomeromycetes</taxon>
        <taxon>Paraglomerales</taxon>
        <taxon>Paraglomeraceae</taxon>
        <taxon>Paraglomus</taxon>
    </lineage>
</organism>
<sequence>LNEAKEHLRKTKATLVEFEEEQTDWWEIAKDIETEVAKWRRDCSTAANVEGEEETQEERETGGG</sequence>
<name>A0A9N9CMX9_9GLOM</name>
<dbReference type="AlphaFoldDB" id="A0A9N9CMX9"/>
<feature type="non-terminal residue" evidence="1">
    <location>
        <position position="1"/>
    </location>
</feature>
<comment type="caution">
    <text evidence="1">The sequence shown here is derived from an EMBL/GenBank/DDBJ whole genome shotgun (WGS) entry which is preliminary data.</text>
</comment>
<dbReference type="Proteomes" id="UP000789739">
    <property type="component" value="Unassembled WGS sequence"/>
</dbReference>
<evidence type="ECO:0000313" key="2">
    <source>
        <dbReference type="Proteomes" id="UP000789739"/>
    </source>
</evidence>
<proteinExistence type="predicted"/>
<keyword evidence="2" id="KW-1185">Reference proteome</keyword>
<dbReference type="EMBL" id="CAJVPI010001302">
    <property type="protein sequence ID" value="CAG8605750.1"/>
    <property type="molecule type" value="Genomic_DNA"/>
</dbReference>
<gene>
    <name evidence="1" type="ORF">PBRASI_LOCUS7891</name>
</gene>
<accession>A0A9N9CMX9</accession>